<protein>
    <submittedName>
        <fullName evidence="3">Tetratricopeptide repeat protein</fullName>
    </submittedName>
</protein>
<dbReference type="SUPFAM" id="SSF48452">
    <property type="entry name" value="TPR-like"/>
    <property type="match status" value="1"/>
</dbReference>
<evidence type="ECO:0000313" key="3">
    <source>
        <dbReference type="EMBL" id="RJP70781.1"/>
    </source>
</evidence>
<dbReference type="InterPro" id="IPR011990">
    <property type="entry name" value="TPR-like_helical_dom_sf"/>
</dbReference>
<evidence type="ECO:0000313" key="4">
    <source>
        <dbReference type="Proteomes" id="UP000285961"/>
    </source>
</evidence>
<dbReference type="SMART" id="SM00028">
    <property type="entry name" value="TPR"/>
    <property type="match status" value="3"/>
</dbReference>
<gene>
    <name evidence="3" type="ORF">C4532_08860</name>
</gene>
<dbReference type="PANTHER" id="PTHR44366">
    <property type="entry name" value="UDP-N-ACETYLGLUCOSAMINE--PEPTIDE N-ACETYLGLUCOSAMINYLTRANSFERASE 110 KDA SUBUNIT"/>
    <property type="match status" value="1"/>
</dbReference>
<dbReference type="InterPro" id="IPR037919">
    <property type="entry name" value="OGT"/>
</dbReference>
<keyword evidence="1" id="KW-0802">TPR repeat</keyword>
<dbReference type="PROSITE" id="PS51257">
    <property type="entry name" value="PROKAR_LIPOPROTEIN"/>
    <property type="match status" value="1"/>
</dbReference>
<dbReference type="Proteomes" id="UP000285961">
    <property type="component" value="Unassembled WGS sequence"/>
</dbReference>
<dbReference type="GO" id="GO:0097363">
    <property type="term" value="F:protein O-acetylglucosaminyltransferase activity"/>
    <property type="evidence" value="ECO:0007669"/>
    <property type="project" value="TreeGrafter"/>
</dbReference>
<accession>A0A419EZF5</accession>
<dbReference type="InterPro" id="IPR019734">
    <property type="entry name" value="TPR_rpt"/>
</dbReference>
<dbReference type="AlphaFoldDB" id="A0A419EZF5"/>
<feature type="compositionally biased region" description="Polar residues" evidence="2">
    <location>
        <begin position="148"/>
        <end position="161"/>
    </location>
</feature>
<dbReference type="Pfam" id="PF13414">
    <property type="entry name" value="TPR_11"/>
    <property type="match status" value="1"/>
</dbReference>
<comment type="caution">
    <text evidence="3">The sequence shown here is derived from an EMBL/GenBank/DDBJ whole genome shotgun (WGS) entry which is preliminary data.</text>
</comment>
<dbReference type="Gene3D" id="1.25.40.10">
    <property type="entry name" value="Tetratricopeptide repeat domain"/>
    <property type="match status" value="1"/>
</dbReference>
<dbReference type="PROSITE" id="PS50005">
    <property type="entry name" value="TPR"/>
    <property type="match status" value="2"/>
</dbReference>
<dbReference type="PANTHER" id="PTHR44366:SF1">
    <property type="entry name" value="UDP-N-ACETYLGLUCOSAMINE--PEPTIDE N-ACETYLGLUCOSAMINYLTRANSFERASE 110 KDA SUBUNIT"/>
    <property type="match status" value="1"/>
</dbReference>
<evidence type="ECO:0000256" key="1">
    <source>
        <dbReference type="PROSITE-ProRule" id="PRU00339"/>
    </source>
</evidence>
<feature type="repeat" description="TPR" evidence="1">
    <location>
        <begin position="222"/>
        <end position="255"/>
    </location>
</feature>
<reference evidence="3 4" key="1">
    <citation type="journal article" date="2017" name="ISME J.">
        <title>Energy and carbon metabolisms in a deep terrestrial subsurface fluid microbial community.</title>
        <authorList>
            <person name="Momper L."/>
            <person name="Jungbluth S.P."/>
            <person name="Lee M.D."/>
            <person name="Amend J.P."/>
        </authorList>
    </citation>
    <scope>NUCLEOTIDE SEQUENCE [LARGE SCALE GENOMIC DNA]</scope>
    <source>
        <strain evidence="3">SURF_17</strain>
    </source>
</reference>
<organism evidence="3 4">
    <name type="scientific">Candidatus Abyssobacteria bacterium SURF_17</name>
    <dbReference type="NCBI Taxonomy" id="2093361"/>
    <lineage>
        <taxon>Bacteria</taxon>
        <taxon>Pseudomonadati</taxon>
        <taxon>Candidatus Hydrogenedentota</taxon>
        <taxon>Candidatus Abyssobacteria</taxon>
    </lineage>
</organism>
<dbReference type="EMBL" id="QZKI01000065">
    <property type="protein sequence ID" value="RJP70781.1"/>
    <property type="molecule type" value="Genomic_DNA"/>
</dbReference>
<name>A0A419EZF5_9BACT</name>
<dbReference type="PROSITE" id="PS50293">
    <property type="entry name" value="TPR_REGION"/>
    <property type="match status" value="1"/>
</dbReference>
<feature type="repeat" description="TPR" evidence="1">
    <location>
        <begin position="256"/>
        <end position="289"/>
    </location>
</feature>
<feature type="region of interest" description="Disordered" evidence="2">
    <location>
        <begin position="135"/>
        <end position="166"/>
    </location>
</feature>
<evidence type="ECO:0000256" key="2">
    <source>
        <dbReference type="SAM" id="MobiDB-lite"/>
    </source>
</evidence>
<proteinExistence type="predicted"/>
<dbReference type="GO" id="GO:0006493">
    <property type="term" value="P:protein O-linked glycosylation"/>
    <property type="evidence" value="ECO:0007669"/>
    <property type="project" value="InterPro"/>
</dbReference>
<sequence>MGKFGYLLGAVSLIAICGCGSLSSVKTPQLSSVNILKSSENQRVYHADYDTTFRTAVDVLRQIDDTSAKLVKYGSGLIVFQKPDATGTITAHIKKVDETNTQVELSAENKRKYWIDSADVQTRDAFFTEMDKRMAATPAEPPKRAADNSAQVVPTETSNAPGESEGKDKSILLAKLRQKLQPEDNALFLDQLSYDDLAFLDRRLQEIEATDAERKNLAGRCAACYIDLGRVYHDSGQYARAAEALKEALAVDPENAVAHCNLGEIYKHLHLYDDALRELKLAERLNPNLPDTYINMGIIYDDYVVDDQKALQYYRKYLELGGTDKQVLEWISVLEKDS</sequence>